<dbReference type="InterPro" id="IPR004839">
    <property type="entry name" value="Aminotransferase_I/II_large"/>
</dbReference>
<dbReference type="SMART" id="SM00345">
    <property type="entry name" value="HTH_GNTR"/>
    <property type="match status" value="1"/>
</dbReference>
<evidence type="ECO:0000256" key="1">
    <source>
        <dbReference type="ARBA" id="ARBA00005384"/>
    </source>
</evidence>
<dbReference type="InterPro" id="IPR000524">
    <property type="entry name" value="Tscrpt_reg_HTH_GntR"/>
</dbReference>
<dbReference type="InterPro" id="IPR015424">
    <property type="entry name" value="PyrdxlP-dep_Trfase"/>
</dbReference>
<dbReference type="InterPro" id="IPR036388">
    <property type="entry name" value="WH-like_DNA-bd_sf"/>
</dbReference>
<sequence length="496" mass="55422">MSSPVEVALNNLIKIDRSLSSPVYLQIAKQMINAIQRGVLRHGVRLPGSRQLALGLGVHRKTAIAAIAELEAQGWVTVSANRGTFVHSVHAGPADQPVAFDSAELLRYPKEAGFGFRRSMLLDRPVSLSRYELEFTDGLPDVRLAPMDRLSKNYAGILRRGNSRGYLGYSHVEGNTFFRQHLANYLNDTRGLHVGVENILTTRGIQMGLYLASTTLLEPGDRVVVGSLSYYVANMIFQKAGAQLSVVPVDEQGVSLEAIRDLCRGGRIRMLYITPHHHYPTTVTLSAERRQALIQLSVEYGFVILEDDYDYDYHYHSSPVLPLASADRSGMVVYIGSFCKALAPGLRTGYIVAPENLIAEIGKLRRIVDRQGDMVMEQALAEMIREGEFQRHLKKAQKIYQERRDALCMRLAQEFEEYLTFQKPPGGLAVWTEWRRDLNLLKLSRACAESKLHLPQTLLFQSGQVSGIRLGFGNFNLPELHMATDILRDSVAKVSG</sequence>
<dbReference type="Gene3D" id="1.10.10.10">
    <property type="entry name" value="Winged helix-like DNA-binding domain superfamily/Winged helix DNA-binding domain"/>
    <property type="match status" value="1"/>
</dbReference>
<dbReference type="PROSITE" id="PS50949">
    <property type="entry name" value="HTH_GNTR"/>
    <property type="match status" value="1"/>
</dbReference>
<protein>
    <submittedName>
        <fullName evidence="7">GntR family transcriptional regulator/MocR family aminotransferase</fullName>
    </submittedName>
</protein>
<accession>A0A316APW3</accession>
<evidence type="ECO:0000256" key="3">
    <source>
        <dbReference type="ARBA" id="ARBA00023015"/>
    </source>
</evidence>
<dbReference type="Proteomes" id="UP000245880">
    <property type="component" value="Unassembled WGS sequence"/>
</dbReference>
<dbReference type="GO" id="GO:0003677">
    <property type="term" value="F:DNA binding"/>
    <property type="evidence" value="ECO:0007669"/>
    <property type="project" value="UniProtKB-KW"/>
</dbReference>
<dbReference type="InterPro" id="IPR015421">
    <property type="entry name" value="PyrdxlP-dep_Trfase_major"/>
</dbReference>
<evidence type="ECO:0000313" key="8">
    <source>
        <dbReference type="Proteomes" id="UP000245880"/>
    </source>
</evidence>
<evidence type="ECO:0000256" key="2">
    <source>
        <dbReference type="ARBA" id="ARBA00022898"/>
    </source>
</evidence>
<evidence type="ECO:0000259" key="6">
    <source>
        <dbReference type="PROSITE" id="PS50949"/>
    </source>
</evidence>
<comment type="caution">
    <text evidence="7">The sequence shown here is derived from an EMBL/GenBank/DDBJ whole genome shotgun (WGS) entry which is preliminary data.</text>
</comment>
<evidence type="ECO:0000313" key="7">
    <source>
        <dbReference type="EMBL" id="PWJ59528.1"/>
    </source>
</evidence>
<keyword evidence="5" id="KW-0804">Transcription</keyword>
<dbReference type="Pfam" id="PF00155">
    <property type="entry name" value="Aminotran_1_2"/>
    <property type="match status" value="1"/>
</dbReference>
<keyword evidence="3" id="KW-0805">Transcription regulation</keyword>
<dbReference type="GO" id="GO:0030170">
    <property type="term" value="F:pyridoxal phosphate binding"/>
    <property type="evidence" value="ECO:0007669"/>
    <property type="project" value="InterPro"/>
</dbReference>
<gene>
    <name evidence="7" type="ORF">CLV98_102362</name>
</gene>
<keyword evidence="7" id="KW-0808">Transferase</keyword>
<keyword evidence="8" id="KW-1185">Reference proteome</keyword>
<dbReference type="EMBL" id="QGDT01000002">
    <property type="protein sequence ID" value="PWJ59528.1"/>
    <property type="molecule type" value="Genomic_DNA"/>
</dbReference>
<keyword evidence="4" id="KW-0238">DNA-binding</keyword>
<keyword evidence="2" id="KW-0663">Pyridoxal phosphate</keyword>
<dbReference type="RefSeq" id="WP_109673387.1">
    <property type="nucleotide sequence ID" value="NZ_QGDT01000002.1"/>
</dbReference>
<dbReference type="InterPro" id="IPR051446">
    <property type="entry name" value="HTH_trans_reg/aminotransferase"/>
</dbReference>
<keyword evidence="7" id="KW-0032">Aminotransferase</keyword>
<dbReference type="CDD" id="cd00609">
    <property type="entry name" value="AAT_like"/>
    <property type="match status" value="1"/>
</dbReference>
<dbReference type="PANTHER" id="PTHR46577:SF2">
    <property type="entry name" value="TRANSCRIPTIONAL REGULATORY PROTEIN"/>
    <property type="match status" value="1"/>
</dbReference>
<evidence type="ECO:0000256" key="5">
    <source>
        <dbReference type="ARBA" id="ARBA00023163"/>
    </source>
</evidence>
<name>A0A316APW3_9BACT</name>
<dbReference type="OrthoDB" id="594134at2"/>
<dbReference type="GO" id="GO:0008483">
    <property type="term" value="F:transaminase activity"/>
    <property type="evidence" value="ECO:0007669"/>
    <property type="project" value="UniProtKB-KW"/>
</dbReference>
<dbReference type="SUPFAM" id="SSF53383">
    <property type="entry name" value="PLP-dependent transferases"/>
    <property type="match status" value="1"/>
</dbReference>
<dbReference type="PANTHER" id="PTHR46577">
    <property type="entry name" value="HTH-TYPE TRANSCRIPTIONAL REGULATORY PROTEIN GABR"/>
    <property type="match status" value="1"/>
</dbReference>
<evidence type="ECO:0000256" key="4">
    <source>
        <dbReference type="ARBA" id="ARBA00023125"/>
    </source>
</evidence>
<dbReference type="Pfam" id="PF00392">
    <property type="entry name" value="GntR"/>
    <property type="match status" value="1"/>
</dbReference>
<proteinExistence type="inferred from homology"/>
<dbReference type="AlphaFoldDB" id="A0A316APW3"/>
<dbReference type="SUPFAM" id="SSF46785">
    <property type="entry name" value="Winged helix' DNA-binding domain"/>
    <property type="match status" value="1"/>
</dbReference>
<feature type="domain" description="HTH gntR-type" evidence="6">
    <location>
        <begin position="21"/>
        <end position="89"/>
    </location>
</feature>
<dbReference type="InterPro" id="IPR036390">
    <property type="entry name" value="WH_DNA-bd_sf"/>
</dbReference>
<dbReference type="GO" id="GO:0003700">
    <property type="term" value="F:DNA-binding transcription factor activity"/>
    <property type="evidence" value="ECO:0007669"/>
    <property type="project" value="InterPro"/>
</dbReference>
<comment type="similarity">
    <text evidence="1">In the C-terminal section; belongs to the class-I pyridoxal-phosphate-dependent aminotransferase family.</text>
</comment>
<dbReference type="Gene3D" id="3.40.640.10">
    <property type="entry name" value="Type I PLP-dependent aspartate aminotransferase-like (Major domain)"/>
    <property type="match status" value="1"/>
</dbReference>
<reference evidence="7 8" key="1">
    <citation type="submission" date="2018-03" db="EMBL/GenBank/DDBJ databases">
        <title>Genomic Encyclopedia of Archaeal and Bacterial Type Strains, Phase II (KMG-II): from individual species to whole genera.</title>
        <authorList>
            <person name="Goeker M."/>
        </authorList>
    </citation>
    <scope>NUCLEOTIDE SEQUENCE [LARGE SCALE GENOMIC DNA]</scope>
    <source>
        <strain evidence="7 8">DSM 100346</strain>
    </source>
</reference>
<organism evidence="7 8">
    <name type="scientific">Dyadobacter jejuensis</name>
    <dbReference type="NCBI Taxonomy" id="1082580"/>
    <lineage>
        <taxon>Bacteria</taxon>
        <taxon>Pseudomonadati</taxon>
        <taxon>Bacteroidota</taxon>
        <taxon>Cytophagia</taxon>
        <taxon>Cytophagales</taxon>
        <taxon>Spirosomataceae</taxon>
        <taxon>Dyadobacter</taxon>
    </lineage>
</organism>